<dbReference type="InterPro" id="IPR005074">
    <property type="entry name" value="Peptidase_C39"/>
</dbReference>
<comment type="caution">
    <text evidence="11">The sequence shown here is derived from an EMBL/GenBank/DDBJ whole genome shotgun (WGS) entry which is preliminary data.</text>
</comment>
<evidence type="ECO:0000256" key="7">
    <source>
        <dbReference type="SAM" id="Phobius"/>
    </source>
</evidence>
<evidence type="ECO:0000313" key="12">
    <source>
        <dbReference type="Proteomes" id="UP000197904"/>
    </source>
</evidence>
<keyword evidence="3" id="KW-0547">Nucleotide-binding</keyword>
<feature type="transmembrane region" description="Helical" evidence="7">
    <location>
        <begin position="412"/>
        <end position="430"/>
    </location>
</feature>
<dbReference type="InterPro" id="IPR011527">
    <property type="entry name" value="ABC1_TM_dom"/>
</dbReference>
<dbReference type="PROSITE" id="PS50990">
    <property type="entry name" value="PEPTIDASE_C39"/>
    <property type="match status" value="1"/>
</dbReference>
<dbReference type="SMART" id="SM00382">
    <property type="entry name" value="AAA"/>
    <property type="match status" value="1"/>
</dbReference>
<dbReference type="PROSITE" id="PS50929">
    <property type="entry name" value="ABC_TM1F"/>
    <property type="match status" value="1"/>
</dbReference>
<dbReference type="InterPro" id="IPR003593">
    <property type="entry name" value="AAA+_ATPase"/>
</dbReference>
<organism evidence="11 12">
    <name type="scientific">Stenotrophomonas pavanii</name>
    <dbReference type="NCBI Taxonomy" id="487698"/>
    <lineage>
        <taxon>Bacteria</taxon>
        <taxon>Pseudomonadati</taxon>
        <taxon>Pseudomonadota</taxon>
        <taxon>Gammaproteobacteria</taxon>
        <taxon>Lysobacterales</taxon>
        <taxon>Lysobacteraceae</taxon>
        <taxon>Stenotrophomonas</taxon>
    </lineage>
</organism>
<feature type="domain" description="ABC transmembrane type-1" evidence="9">
    <location>
        <begin position="186"/>
        <end position="465"/>
    </location>
</feature>
<dbReference type="Pfam" id="PF00664">
    <property type="entry name" value="ABC_membrane"/>
    <property type="match status" value="1"/>
</dbReference>
<keyword evidence="5 7" id="KW-1133">Transmembrane helix</keyword>
<dbReference type="InterPro" id="IPR033838">
    <property type="entry name" value="CvaB_peptidase"/>
</dbReference>
<feature type="transmembrane region" description="Helical" evidence="7">
    <location>
        <begin position="218"/>
        <end position="237"/>
    </location>
</feature>
<dbReference type="InterPro" id="IPR017871">
    <property type="entry name" value="ABC_transporter-like_CS"/>
</dbReference>
<dbReference type="InterPro" id="IPR039421">
    <property type="entry name" value="Type_1_exporter"/>
</dbReference>
<feature type="domain" description="Peptidase C39" evidence="10">
    <location>
        <begin position="33"/>
        <end position="152"/>
    </location>
</feature>
<dbReference type="GO" id="GO:0034040">
    <property type="term" value="F:ATPase-coupled lipid transmembrane transporter activity"/>
    <property type="evidence" value="ECO:0007669"/>
    <property type="project" value="TreeGrafter"/>
</dbReference>
<dbReference type="InterPro" id="IPR036640">
    <property type="entry name" value="ABC1_TM_sf"/>
</dbReference>
<evidence type="ECO:0000313" key="11">
    <source>
        <dbReference type="EMBL" id="OWR34369.1"/>
    </source>
</evidence>
<dbReference type="Gene3D" id="3.90.70.10">
    <property type="entry name" value="Cysteine proteinases"/>
    <property type="match status" value="1"/>
</dbReference>
<keyword evidence="6 7" id="KW-0472">Membrane</keyword>
<dbReference type="PANTHER" id="PTHR24221:SF606">
    <property type="entry name" value="COLICIN V SECRETION-PROCESSING ATP-BINDING PROTEIN"/>
    <property type="match status" value="1"/>
</dbReference>
<dbReference type="GO" id="GO:0005524">
    <property type="term" value="F:ATP binding"/>
    <property type="evidence" value="ECO:0007669"/>
    <property type="project" value="UniProtKB-KW"/>
</dbReference>
<evidence type="ECO:0000259" key="8">
    <source>
        <dbReference type="PROSITE" id="PS50893"/>
    </source>
</evidence>
<dbReference type="Pfam" id="PF03412">
    <property type="entry name" value="Peptidase_C39"/>
    <property type="match status" value="1"/>
</dbReference>
<dbReference type="AlphaFoldDB" id="A0A2D0APJ0"/>
<dbReference type="GO" id="GO:0140359">
    <property type="term" value="F:ABC-type transporter activity"/>
    <property type="evidence" value="ECO:0007669"/>
    <property type="project" value="InterPro"/>
</dbReference>
<dbReference type="RefSeq" id="WP_088476003.1">
    <property type="nucleotide sequence ID" value="NZ_BIMO01000004.1"/>
</dbReference>
<dbReference type="GO" id="GO:0016887">
    <property type="term" value="F:ATP hydrolysis activity"/>
    <property type="evidence" value="ECO:0007669"/>
    <property type="project" value="InterPro"/>
</dbReference>
<dbReference type="Gene3D" id="3.40.50.300">
    <property type="entry name" value="P-loop containing nucleotide triphosphate hydrolases"/>
    <property type="match status" value="1"/>
</dbReference>
<dbReference type="GO" id="GO:0005886">
    <property type="term" value="C:plasma membrane"/>
    <property type="evidence" value="ECO:0007669"/>
    <property type="project" value="UniProtKB-SubCell"/>
</dbReference>
<proteinExistence type="predicted"/>
<sequence>MTTHEKVLMPLKRRDLSRGLRFSWKRTLPMILQAEAAECGLACVAMVASYHGHDIDTMTLRAHFPLSLKGASLTRIMAIAAKLGFEGRPLRLDLPQLGKLRRPCLLHWDMNHFVVLSKVDARGVVIHDPARGICRLSLEEASEHFTGVALELTPTTEFRPVKARQPISLRALAGSVRGVVPTAVQVFILALALEVFTLAGPFYLQWTMDQVLVSADRDLLTLLSVGFAAVVLMQTAITAMRSWLIVWMGATTMMQWASNIAGHLLRLPLNWFEKRHVGDVVSRLGSIQVIQNTFTTKFIASLLDGLMSLVIFVVMCFYSVHLAAFVVALFGMYAALRWAFFMPLWRANEDQIVHVARQQSELLESIRGILPIKLANQQDSRRARYANAMVQVINRDVRIQQLNISFGATNQLLFGVGRVALLWVAAVLVLKESFSVGMMIAFTAFADQFIARTTALTDKWVDFRMLKLHAERLADITLSRPEEDGDDDEAWESDLPNASIELRDVSFRYGEDEPWILKNCNLRVESGRSIAITGGSGCGKTTLAKVILGLLEPTEGEVLFGGVPIRKLGVHRYRSLISAVMQDDQLFSGTIAHNISFGAPIEGVERVVEAARLAAVHDDIAAMPMGYNSLVGDMGSSLSGGQKQRVILARALFRQPRLLVLDEATSHLDVEREKLVNGAISQLCVTRIVIAHRLETVMSAGARFDMSMPEGSACRA</sequence>
<dbReference type="PANTHER" id="PTHR24221">
    <property type="entry name" value="ATP-BINDING CASSETTE SUB-FAMILY B"/>
    <property type="match status" value="1"/>
</dbReference>
<dbReference type="GO" id="GO:0008234">
    <property type="term" value="F:cysteine-type peptidase activity"/>
    <property type="evidence" value="ECO:0007669"/>
    <property type="project" value="InterPro"/>
</dbReference>
<evidence type="ECO:0000256" key="1">
    <source>
        <dbReference type="ARBA" id="ARBA00004651"/>
    </source>
</evidence>
<dbReference type="PROSITE" id="PS00211">
    <property type="entry name" value="ABC_TRANSPORTER_1"/>
    <property type="match status" value="1"/>
</dbReference>
<keyword evidence="2 7" id="KW-0812">Transmembrane</keyword>
<comment type="subcellular location">
    <subcellularLocation>
        <location evidence="1">Cell membrane</location>
        <topology evidence="1">Multi-pass membrane protein</topology>
    </subcellularLocation>
</comment>
<evidence type="ECO:0000256" key="6">
    <source>
        <dbReference type="ARBA" id="ARBA00023136"/>
    </source>
</evidence>
<dbReference type="InterPro" id="IPR003439">
    <property type="entry name" value="ABC_transporter-like_ATP-bd"/>
</dbReference>
<dbReference type="Gene3D" id="1.20.1560.10">
    <property type="entry name" value="ABC transporter type 1, transmembrane domain"/>
    <property type="match status" value="1"/>
</dbReference>
<gene>
    <name evidence="11" type="ORF">CEE55_07025</name>
</gene>
<evidence type="ECO:0000259" key="9">
    <source>
        <dbReference type="PROSITE" id="PS50929"/>
    </source>
</evidence>
<evidence type="ECO:0000256" key="3">
    <source>
        <dbReference type="ARBA" id="ARBA00022741"/>
    </source>
</evidence>
<dbReference type="GO" id="GO:0006508">
    <property type="term" value="P:proteolysis"/>
    <property type="evidence" value="ECO:0007669"/>
    <property type="project" value="InterPro"/>
</dbReference>
<feature type="transmembrane region" description="Helical" evidence="7">
    <location>
        <begin position="186"/>
        <end position="206"/>
    </location>
</feature>
<dbReference type="Pfam" id="PF00005">
    <property type="entry name" value="ABC_tran"/>
    <property type="match status" value="1"/>
</dbReference>
<dbReference type="SUPFAM" id="SSF52540">
    <property type="entry name" value="P-loop containing nucleoside triphosphate hydrolases"/>
    <property type="match status" value="1"/>
</dbReference>
<evidence type="ECO:0000256" key="5">
    <source>
        <dbReference type="ARBA" id="ARBA00022989"/>
    </source>
</evidence>
<name>A0A2D0APJ0_9GAMM</name>
<dbReference type="SUPFAM" id="SSF90123">
    <property type="entry name" value="ABC transporter transmembrane region"/>
    <property type="match status" value="1"/>
</dbReference>
<dbReference type="PROSITE" id="PS50893">
    <property type="entry name" value="ABC_TRANSPORTER_2"/>
    <property type="match status" value="1"/>
</dbReference>
<reference evidence="11 12" key="1">
    <citation type="submission" date="2017-06" db="EMBL/GenBank/DDBJ databases">
        <authorList>
            <person name="Kim H.J."/>
            <person name="Triplett B.A."/>
        </authorList>
    </citation>
    <scope>NUCLEOTIDE SEQUENCE [LARGE SCALE GENOMIC DNA]</scope>
    <source>
        <strain evidence="11 12">S18795</strain>
    </source>
</reference>
<dbReference type="CDD" id="cd18567">
    <property type="entry name" value="ABC_6TM_CvaB_RaxB_like"/>
    <property type="match status" value="1"/>
</dbReference>
<dbReference type="Proteomes" id="UP000197904">
    <property type="component" value="Unassembled WGS sequence"/>
</dbReference>
<evidence type="ECO:0000259" key="10">
    <source>
        <dbReference type="PROSITE" id="PS50990"/>
    </source>
</evidence>
<feature type="domain" description="ABC transporter" evidence="8">
    <location>
        <begin position="500"/>
        <end position="716"/>
    </location>
</feature>
<feature type="transmembrane region" description="Helical" evidence="7">
    <location>
        <begin position="306"/>
        <end position="336"/>
    </location>
</feature>
<evidence type="ECO:0000256" key="4">
    <source>
        <dbReference type="ARBA" id="ARBA00022840"/>
    </source>
</evidence>
<dbReference type="CDD" id="cd02419">
    <property type="entry name" value="Peptidase_C39C"/>
    <property type="match status" value="1"/>
</dbReference>
<dbReference type="InterPro" id="IPR027417">
    <property type="entry name" value="P-loop_NTPase"/>
</dbReference>
<accession>A0A2D0APJ0</accession>
<evidence type="ECO:0000256" key="2">
    <source>
        <dbReference type="ARBA" id="ARBA00022692"/>
    </source>
</evidence>
<keyword evidence="4" id="KW-0067">ATP-binding</keyword>
<dbReference type="EMBL" id="NIXP01000035">
    <property type="protein sequence ID" value="OWR34369.1"/>
    <property type="molecule type" value="Genomic_DNA"/>
</dbReference>
<protein>
    <submittedName>
        <fullName evidence="11">ABC transporter</fullName>
    </submittedName>
</protein>